<comment type="caution">
    <text evidence="3">The sequence shown here is derived from an EMBL/GenBank/DDBJ whole genome shotgun (WGS) entry which is preliminary data.</text>
</comment>
<dbReference type="Gene3D" id="3.40.50.2300">
    <property type="match status" value="1"/>
</dbReference>
<dbReference type="PANTHER" id="PTHR43214">
    <property type="entry name" value="TWO-COMPONENT RESPONSE REGULATOR"/>
    <property type="match status" value="1"/>
</dbReference>
<evidence type="ECO:0000256" key="1">
    <source>
        <dbReference type="ARBA" id="ARBA00023125"/>
    </source>
</evidence>
<proteinExistence type="predicted"/>
<dbReference type="InterPro" id="IPR011006">
    <property type="entry name" value="CheY-like_superfamily"/>
</dbReference>
<organism evidence="3">
    <name type="scientific">marine sediment metagenome</name>
    <dbReference type="NCBI Taxonomy" id="412755"/>
    <lineage>
        <taxon>unclassified sequences</taxon>
        <taxon>metagenomes</taxon>
        <taxon>ecological metagenomes</taxon>
    </lineage>
</organism>
<evidence type="ECO:0000259" key="2">
    <source>
        <dbReference type="PROSITE" id="PS50110"/>
    </source>
</evidence>
<dbReference type="SMART" id="SM00448">
    <property type="entry name" value="REC"/>
    <property type="match status" value="1"/>
</dbReference>
<dbReference type="InterPro" id="IPR001789">
    <property type="entry name" value="Sig_transdc_resp-reg_receiver"/>
</dbReference>
<dbReference type="GO" id="GO:0003677">
    <property type="term" value="F:DNA binding"/>
    <property type="evidence" value="ECO:0007669"/>
    <property type="project" value="UniProtKB-KW"/>
</dbReference>
<sequence>MLKLNILLKRLILIVEKEAMNTIRILLAEDHVVVRQGTRQLLEREPDFEIVGEAGDGEEAVRLASQLKPEVVIMDVAMPKLSGIEATKQIKAILPAQGDSQLILVPAAKPE</sequence>
<dbReference type="Pfam" id="PF00072">
    <property type="entry name" value="Response_reg"/>
    <property type="match status" value="1"/>
</dbReference>
<dbReference type="InterPro" id="IPR039420">
    <property type="entry name" value="WalR-like"/>
</dbReference>
<dbReference type="InterPro" id="IPR058245">
    <property type="entry name" value="NreC/VraR/RcsB-like_REC"/>
</dbReference>
<protein>
    <recommendedName>
        <fullName evidence="2">Response regulatory domain-containing protein</fullName>
    </recommendedName>
</protein>
<dbReference type="AlphaFoldDB" id="X1RFM3"/>
<accession>X1RFM3</accession>
<dbReference type="GO" id="GO:0000160">
    <property type="term" value="P:phosphorelay signal transduction system"/>
    <property type="evidence" value="ECO:0007669"/>
    <property type="project" value="InterPro"/>
</dbReference>
<name>X1RFM3_9ZZZZ</name>
<dbReference type="PROSITE" id="PS50110">
    <property type="entry name" value="RESPONSE_REGULATORY"/>
    <property type="match status" value="1"/>
</dbReference>
<keyword evidence="1" id="KW-0238">DNA-binding</keyword>
<dbReference type="SUPFAM" id="SSF52172">
    <property type="entry name" value="CheY-like"/>
    <property type="match status" value="1"/>
</dbReference>
<gene>
    <name evidence="3" type="ORF">S12H4_18840</name>
</gene>
<reference evidence="3" key="1">
    <citation type="journal article" date="2014" name="Front. Microbiol.">
        <title>High frequency of phylogenetically diverse reductive dehalogenase-homologous genes in deep subseafloor sedimentary metagenomes.</title>
        <authorList>
            <person name="Kawai M."/>
            <person name="Futagami T."/>
            <person name="Toyoda A."/>
            <person name="Takaki Y."/>
            <person name="Nishi S."/>
            <person name="Hori S."/>
            <person name="Arai W."/>
            <person name="Tsubouchi T."/>
            <person name="Morono Y."/>
            <person name="Uchiyama I."/>
            <person name="Ito T."/>
            <person name="Fujiyama A."/>
            <person name="Inagaki F."/>
            <person name="Takami H."/>
        </authorList>
    </citation>
    <scope>NUCLEOTIDE SEQUENCE</scope>
    <source>
        <strain evidence="3">Expedition CK06-06</strain>
    </source>
</reference>
<evidence type="ECO:0000313" key="3">
    <source>
        <dbReference type="EMBL" id="GAI79413.1"/>
    </source>
</evidence>
<dbReference type="EMBL" id="BARW01009353">
    <property type="protein sequence ID" value="GAI79413.1"/>
    <property type="molecule type" value="Genomic_DNA"/>
</dbReference>
<feature type="domain" description="Response regulatory" evidence="2">
    <location>
        <begin position="24"/>
        <end position="111"/>
    </location>
</feature>
<dbReference type="CDD" id="cd17535">
    <property type="entry name" value="REC_NarL-like"/>
    <property type="match status" value="1"/>
</dbReference>